<dbReference type="AlphaFoldDB" id="A0A9P7ZY11"/>
<evidence type="ECO:0000313" key="2">
    <source>
        <dbReference type="EMBL" id="KAG9320748.1"/>
    </source>
</evidence>
<proteinExistence type="predicted"/>
<dbReference type="Proteomes" id="UP000717515">
    <property type="component" value="Unassembled WGS sequence"/>
</dbReference>
<reference evidence="2" key="1">
    <citation type="submission" date="2021-07" db="EMBL/GenBank/DDBJ databases">
        <title>Draft genome of Mortierella alpina, strain LL118, isolated from an aspen leaf litter sample.</title>
        <authorList>
            <person name="Yang S."/>
            <person name="Vinatzer B.A."/>
        </authorList>
    </citation>
    <scope>NUCLEOTIDE SEQUENCE</scope>
    <source>
        <strain evidence="2">LL118</strain>
    </source>
</reference>
<feature type="compositionally biased region" description="Low complexity" evidence="1">
    <location>
        <begin position="1"/>
        <end position="27"/>
    </location>
</feature>
<evidence type="ECO:0008006" key="4">
    <source>
        <dbReference type="Google" id="ProtNLM"/>
    </source>
</evidence>
<gene>
    <name evidence="2" type="ORF">KVV02_005131</name>
</gene>
<feature type="region of interest" description="Disordered" evidence="1">
    <location>
        <begin position="1"/>
        <end position="33"/>
    </location>
</feature>
<comment type="caution">
    <text evidence="2">The sequence shown here is derived from an EMBL/GenBank/DDBJ whole genome shotgun (WGS) entry which is preliminary data.</text>
</comment>
<evidence type="ECO:0000256" key="1">
    <source>
        <dbReference type="SAM" id="MobiDB-lite"/>
    </source>
</evidence>
<protein>
    <recommendedName>
        <fullName evidence="4">DH domain-containing protein</fullName>
    </recommendedName>
</protein>
<organism evidence="2 3">
    <name type="scientific">Mortierella alpina</name>
    <name type="common">Oleaginous fungus</name>
    <name type="synonym">Mortierella renispora</name>
    <dbReference type="NCBI Taxonomy" id="64518"/>
    <lineage>
        <taxon>Eukaryota</taxon>
        <taxon>Fungi</taxon>
        <taxon>Fungi incertae sedis</taxon>
        <taxon>Mucoromycota</taxon>
        <taxon>Mortierellomycotina</taxon>
        <taxon>Mortierellomycetes</taxon>
        <taxon>Mortierellales</taxon>
        <taxon>Mortierellaceae</taxon>
        <taxon>Mortierella</taxon>
    </lineage>
</organism>
<name>A0A9P7ZY11_MORAP</name>
<dbReference type="EMBL" id="JAIFTL010000261">
    <property type="protein sequence ID" value="KAG9320748.1"/>
    <property type="molecule type" value="Genomic_DNA"/>
</dbReference>
<accession>A0A9P7ZY11</accession>
<sequence>MSTNSSSTITSASKSSSSSLQSPTSSSANGRRGYPSTTISELVIAEAQYISTLKRVGNALNLASNQTLTSGRKPSNTIRALVERWTAMMRTHIKFHDDLVAAKDDVRGSAKLLSNLLLALDPVLVEHGRDLASAVYKLGRNDKKSGHSPSDWDVALRQPFDHLTVYNEWLQRIDPQGRLNREGLSQLNTLVLHVKAVIEANQNPRGVLKRISTFARGVIKRQPSLSQLTGSSKPTSQVAAATPSADLLEVKVSISRGSVDLSQAVDATEIKPVPKSNMETMSSQGSTAQAKAMDKDQSASVPAFAVNSREGAIPSRLLNRRSLARSDMSSVGSLTLAPSSESLNAKVTSMAGGKVLRPNGPVRQLSTASQRQRYLEEREARKATLKMGAQAFITARAESLHHQSPGFVSRPSIDRLRTITKRDAEKKPPVKSLINFWEHAVDPIEV</sequence>
<evidence type="ECO:0000313" key="3">
    <source>
        <dbReference type="Proteomes" id="UP000717515"/>
    </source>
</evidence>